<evidence type="ECO:0000313" key="2">
    <source>
        <dbReference type="EMBL" id="MPC38122.1"/>
    </source>
</evidence>
<reference evidence="2 3" key="1">
    <citation type="submission" date="2019-05" db="EMBL/GenBank/DDBJ databases">
        <title>Another draft genome of Portunus trituberculatus and its Hox gene families provides insights of decapod evolution.</title>
        <authorList>
            <person name="Jeong J.-H."/>
            <person name="Song I."/>
            <person name="Kim S."/>
            <person name="Choi T."/>
            <person name="Kim D."/>
            <person name="Ryu S."/>
            <person name="Kim W."/>
        </authorList>
    </citation>
    <scope>NUCLEOTIDE SEQUENCE [LARGE SCALE GENOMIC DNA]</scope>
    <source>
        <tissue evidence="2">Muscle</tissue>
    </source>
</reference>
<accession>A0A5B7EV65</accession>
<gene>
    <name evidence="2" type="ORF">E2C01_031627</name>
</gene>
<dbReference type="AlphaFoldDB" id="A0A5B7EV65"/>
<dbReference type="EMBL" id="VSRR010003983">
    <property type="protein sequence ID" value="MPC38122.1"/>
    <property type="molecule type" value="Genomic_DNA"/>
</dbReference>
<protein>
    <submittedName>
        <fullName evidence="2">Uncharacterized protein</fullName>
    </submittedName>
</protein>
<sequence length="70" mass="8332">MRLVDGATPQPLQDMSPLDPLEHRRDVETRKKELIYSMNRSESRWGIFRATPPPHSFRCHRCYMSLSDMR</sequence>
<name>A0A5B7EV65_PORTR</name>
<proteinExistence type="predicted"/>
<evidence type="ECO:0000313" key="3">
    <source>
        <dbReference type="Proteomes" id="UP000324222"/>
    </source>
</evidence>
<dbReference type="Proteomes" id="UP000324222">
    <property type="component" value="Unassembled WGS sequence"/>
</dbReference>
<organism evidence="2 3">
    <name type="scientific">Portunus trituberculatus</name>
    <name type="common">Swimming crab</name>
    <name type="synonym">Neptunus trituberculatus</name>
    <dbReference type="NCBI Taxonomy" id="210409"/>
    <lineage>
        <taxon>Eukaryota</taxon>
        <taxon>Metazoa</taxon>
        <taxon>Ecdysozoa</taxon>
        <taxon>Arthropoda</taxon>
        <taxon>Crustacea</taxon>
        <taxon>Multicrustacea</taxon>
        <taxon>Malacostraca</taxon>
        <taxon>Eumalacostraca</taxon>
        <taxon>Eucarida</taxon>
        <taxon>Decapoda</taxon>
        <taxon>Pleocyemata</taxon>
        <taxon>Brachyura</taxon>
        <taxon>Eubrachyura</taxon>
        <taxon>Portunoidea</taxon>
        <taxon>Portunidae</taxon>
        <taxon>Portuninae</taxon>
        <taxon>Portunus</taxon>
    </lineage>
</organism>
<feature type="region of interest" description="Disordered" evidence="1">
    <location>
        <begin position="1"/>
        <end position="26"/>
    </location>
</feature>
<evidence type="ECO:0000256" key="1">
    <source>
        <dbReference type="SAM" id="MobiDB-lite"/>
    </source>
</evidence>
<comment type="caution">
    <text evidence="2">The sequence shown here is derived from an EMBL/GenBank/DDBJ whole genome shotgun (WGS) entry which is preliminary data.</text>
</comment>
<keyword evidence="3" id="KW-1185">Reference proteome</keyword>